<gene>
    <name evidence="2" type="ORF">DLNHIDIE_02281</name>
</gene>
<dbReference type="RefSeq" id="WP_246865027.1">
    <property type="nucleotide sequence ID" value="NZ_SZUV01000001.1"/>
</dbReference>
<protein>
    <submittedName>
        <fullName evidence="2">Uncharacterized protein</fullName>
    </submittedName>
</protein>
<feature type="region of interest" description="Disordered" evidence="1">
    <location>
        <begin position="1"/>
        <end position="58"/>
    </location>
</feature>
<evidence type="ECO:0000256" key="1">
    <source>
        <dbReference type="SAM" id="MobiDB-lite"/>
    </source>
</evidence>
<feature type="compositionally biased region" description="Polar residues" evidence="1">
    <location>
        <begin position="38"/>
        <end position="51"/>
    </location>
</feature>
<comment type="caution">
    <text evidence="2">The sequence shown here is derived from an EMBL/GenBank/DDBJ whole genome shotgun (WGS) entry which is preliminary data.</text>
</comment>
<proteinExistence type="predicted"/>
<dbReference type="AlphaFoldDB" id="A0A543Q7V6"/>
<organism evidence="2 3">
    <name type="scientific">Acidithiobacillus thiooxidans ATCC 19377</name>
    <dbReference type="NCBI Taxonomy" id="637390"/>
    <lineage>
        <taxon>Bacteria</taxon>
        <taxon>Pseudomonadati</taxon>
        <taxon>Pseudomonadota</taxon>
        <taxon>Acidithiobacillia</taxon>
        <taxon>Acidithiobacillales</taxon>
        <taxon>Acidithiobacillaceae</taxon>
        <taxon>Acidithiobacillus</taxon>
    </lineage>
</organism>
<name>A0A543Q7V6_ACITH</name>
<sequence>MDALSMAKSSLSIPGSAASDTQQVSEANVPPTRPPTAQPNTLESTSTTPKNKTLHPEKVQQAIQKLQNNLPASASVTLEAGLDPDGTHPGQVLVKLSDKVTKQTFFEYYVPAEQVVKSAETGDALQPGSLMSTKA</sequence>
<dbReference type="Proteomes" id="UP000315403">
    <property type="component" value="Unassembled WGS sequence"/>
</dbReference>
<dbReference type="EMBL" id="SZUV01000001">
    <property type="protein sequence ID" value="TQN52390.1"/>
    <property type="molecule type" value="Genomic_DNA"/>
</dbReference>
<feature type="compositionally biased region" description="Polar residues" evidence="1">
    <location>
        <begin position="7"/>
        <end position="26"/>
    </location>
</feature>
<accession>A0A543Q7V6</accession>
<reference evidence="2 3" key="1">
    <citation type="submission" date="2019-03" db="EMBL/GenBank/DDBJ databases">
        <title>New insights into Acidothiobacillus thiooxidans sulfur metabolism through coupled gene expression, solution geochemistry, microscopy and spectroscopy analyses.</title>
        <authorList>
            <person name="Camacho D."/>
            <person name="Frazao R."/>
            <person name="Fouillen A."/>
            <person name="Nanci A."/>
            <person name="Lang B.F."/>
            <person name="Apte S.C."/>
            <person name="Baron C."/>
            <person name="Warren L.A."/>
        </authorList>
    </citation>
    <scope>NUCLEOTIDE SEQUENCE [LARGE SCALE GENOMIC DNA]</scope>
    <source>
        <strain evidence="2 3">ATCC 19377</strain>
    </source>
</reference>
<evidence type="ECO:0000313" key="3">
    <source>
        <dbReference type="Proteomes" id="UP000315403"/>
    </source>
</evidence>
<evidence type="ECO:0000313" key="2">
    <source>
        <dbReference type="EMBL" id="TQN52390.1"/>
    </source>
</evidence>